<name>A0A174IH83_9CLOT</name>
<dbReference type="Proteomes" id="UP000095558">
    <property type="component" value="Unassembled WGS sequence"/>
</dbReference>
<dbReference type="EMBL" id="CYZV01000070">
    <property type="protein sequence ID" value="CUO86602.1"/>
    <property type="molecule type" value="Genomic_DNA"/>
</dbReference>
<dbReference type="EC" id="3.1.21.3" evidence="1"/>
<protein>
    <submittedName>
        <fullName evidence="1">Type I site-specific deoxyribonuclease</fullName>
        <ecNumber evidence="1">3.1.21.3</ecNumber>
    </submittedName>
</protein>
<sequence length="163" mass="18767">MFSDIISVISERDKYLASLIESIDKMLLVDSFTVILKSRAIGERVVKNIILIEGITGTDEMNQKDKINLLERQDFFRDDVYRSFHTLRVFGNRAIHDELEGVFETSLMVCRVLYRVLSWYVIVYVCCDFVPSSYIEPDIIGRIAESEKRVSDAVNLVLGKAYV</sequence>
<dbReference type="GO" id="GO:0009035">
    <property type="term" value="F:type I site-specific deoxyribonuclease activity"/>
    <property type="evidence" value="ECO:0007669"/>
    <property type="project" value="UniProtKB-EC"/>
</dbReference>
<evidence type="ECO:0000313" key="1">
    <source>
        <dbReference type="EMBL" id="CUO86602.1"/>
    </source>
</evidence>
<dbReference type="OrthoDB" id="257964at2"/>
<gene>
    <name evidence="1" type="ORF">ERS852470_03585</name>
</gene>
<dbReference type="RefSeq" id="WP_042399030.1">
    <property type="nucleotide sequence ID" value="NZ_CYZV01000070.1"/>
</dbReference>
<dbReference type="AlphaFoldDB" id="A0A174IH83"/>
<dbReference type="GeneID" id="83012198"/>
<accession>A0A174IH83</accession>
<evidence type="ECO:0000313" key="2">
    <source>
        <dbReference type="Proteomes" id="UP000095558"/>
    </source>
</evidence>
<reference evidence="1 2" key="1">
    <citation type="submission" date="2015-09" db="EMBL/GenBank/DDBJ databases">
        <authorList>
            <consortium name="Pathogen Informatics"/>
        </authorList>
    </citation>
    <scope>NUCLEOTIDE SEQUENCE [LARGE SCALE GENOMIC DNA]</scope>
    <source>
        <strain evidence="1 2">2789STDY5834855</strain>
    </source>
</reference>
<organism evidence="1 2">
    <name type="scientific">Clostridium disporicum</name>
    <dbReference type="NCBI Taxonomy" id="84024"/>
    <lineage>
        <taxon>Bacteria</taxon>
        <taxon>Bacillati</taxon>
        <taxon>Bacillota</taxon>
        <taxon>Clostridia</taxon>
        <taxon>Eubacteriales</taxon>
        <taxon>Clostridiaceae</taxon>
        <taxon>Clostridium</taxon>
    </lineage>
</organism>
<keyword evidence="1" id="KW-0378">Hydrolase</keyword>
<proteinExistence type="predicted"/>